<dbReference type="AlphaFoldDB" id="C6LGU2"/>
<dbReference type="Proteomes" id="UP000005561">
    <property type="component" value="Unassembled WGS sequence"/>
</dbReference>
<proteinExistence type="predicted"/>
<feature type="region of interest" description="Disordered" evidence="4">
    <location>
        <begin position="320"/>
        <end position="354"/>
    </location>
</feature>
<dbReference type="InterPro" id="IPR009057">
    <property type="entry name" value="Homeodomain-like_sf"/>
</dbReference>
<evidence type="ECO:0000313" key="7">
    <source>
        <dbReference type="Proteomes" id="UP000005561"/>
    </source>
</evidence>
<comment type="caution">
    <text evidence="6">The sequence shown here is derived from an EMBL/GenBank/DDBJ whole genome shotgun (WGS) entry which is preliminary data.</text>
</comment>
<dbReference type="STRING" id="168384.SAMN05660368_00896"/>
<evidence type="ECO:0000256" key="1">
    <source>
        <dbReference type="ARBA" id="ARBA00023015"/>
    </source>
</evidence>
<feature type="domain" description="HTH araC/xylS-type" evidence="5">
    <location>
        <begin position="229"/>
        <end position="327"/>
    </location>
</feature>
<dbReference type="OrthoDB" id="9772607at2"/>
<dbReference type="GO" id="GO:0043565">
    <property type="term" value="F:sequence-specific DNA binding"/>
    <property type="evidence" value="ECO:0007669"/>
    <property type="project" value="InterPro"/>
</dbReference>
<keyword evidence="1" id="KW-0805">Transcription regulation</keyword>
<dbReference type="RefSeq" id="WP_006862638.1">
    <property type="nucleotide sequence ID" value="NZ_ACCL02000012.1"/>
</dbReference>
<dbReference type="EMBL" id="ACCL02000012">
    <property type="protein sequence ID" value="EET60292.1"/>
    <property type="molecule type" value="Genomic_DNA"/>
</dbReference>
<dbReference type="SUPFAM" id="SSF46689">
    <property type="entry name" value="Homeodomain-like"/>
    <property type="match status" value="1"/>
</dbReference>
<keyword evidence="7" id="KW-1185">Reference proteome</keyword>
<evidence type="ECO:0000256" key="2">
    <source>
        <dbReference type="ARBA" id="ARBA00023125"/>
    </source>
</evidence>
<dbReference type="SMART" id="SM00342">
    <property type="entry name" value="HTH_ARAC"/>
    <property type="match status" value="1"/>
</dbReference>
<organism evidence="6 7">
    <name type="scientific">Marvinbryantia formatexigens DSM 14469</name>
    <dbReference type="NCBI Taxonomy" id="478749"/>
    <lineage>
        <taxon>Bacteria</taxon>
        <taxon>Bacillati</taxon>
        <taxon>Bacillota</taxon>
        <taxon>Clostridia</taxon>
        <taxon>Lachnospirales</taxon>
        <taxon>Lachnospiraceae</taxon>
        <taxon>Marvinbryantia</taxon>
    </lineage>
</organism>
<dbReference type="PROSITE" id="PS01124">
    <property type="entry name" value="HTH_ARAC_FAMILY_2"/>
    <property type="match status" value="1"/>
</dbReference>
<protein>
    <submittedName>
        <fullName evidence="6">Transcriptional regulator, AraC family</fullName>
    </submittedName>
</protein>
<dbReference type="InterPro" id="IPR053142">
    <property type="entry name" value="PchR_regulatory_protein"/>
</dbReference>
<dbReference type="PROSITE" id="PS00041">
    <property type="entry name" value="HTH_ARAC_FAMILY_1"/>
    <property type="match status" value="1"/>
</dbReference>
<gene>
    <name evidence="6" type="ORF">BRYFOR_07852</name>
</gene>
<dbReference type="GO" id="GO:0003700">
    <property type="term" value="F:DNA-binding transcription factor activity"/>
    <property type="evidence" value="ECO:0007669"/>
    <property type="project" value="InterPro"/>
</dbReference>
<dbReference type="PANTHER" id="PTHR47893:SF1">
    <property type="entry name" value="REGULATORY PROTEIN PCHR"/>
    <property type="match status" value="1"/>
</dbReference>
<dbReference type="eggNOG" id="COG2207">
    <property type="taxonomic scope" value="Bacteria"/>
</dbReference>
<accession>C6LGU2</accession>
<dbReference type="InterPro" id="IPR018060">
    <property type="entry name" value="HTH_AraC"/>
</dbReference>
<dbReference type="PRINTS" id="PR00032">
    <property type="entry name" value="HTHARAC"/>
</dbReference>
<evidence type="ECO:0000256" key="3">
    <source>
        <dbReference type="ARBA" id="ARBA00023163"/>
    </source>
</evidence>
<evidence type="ECO:0000259" key="5">
    <source>
        <dbReference type="PROSITE" id="PS01124"/>
    </source>
</evidence>
<dbReference type="InterPro" id="IPR020449">
    <property type="entry name" value="Tscrpt_reg_AraC-type_HTH"/>
</dbReference>
<reference evidence="6" key="1">
    <citation type="submission" date="2009-07" db="EMBL/GenBank/DDBJ databases">
        <authorList>
            <person name="Weinstock G."/>
            <person name="Sodergren E."/>
            <person name="Clifton S."/>
            <person name="Fulton L."/>
            <person name="Fulton B."/>
            <person name="Courtney L."/>
            <person name="Fronick C."/>
            <person name="Harrison M."/>
            <person name="Strong C."/>
            <person name="Farmer C."/>
            <person name="Delahaunty K."/>
            <person name="Markovic C."/>
            <person name="Hall O."/>
            <person name="Minx P."/>
            <person name="Tomlinson C."/>
            <person name="Mitreva M."/>
            <person name="Nelson J."/>
            <person name="Hou S."/>
            <person name="Wollam A."/>
            <person name="Pepin K.H."/>
            <person name="Johnson M."/>
            <person name="Bhonagiri V."/>
            <person name="Nash W.E."/>
            <person name="Warren W."/>
            <person name="Chinwalla A."/>
            <person name="Mardis E.R."/>
            <person name="Wilson R.K."/>
        </authorList>
    </citation>
    <scope>NUCLEOTIDE SEQUENCE [LARGE SCALE GENOMIC DNA]</scope>
    <source>
        <strain evidence="6">DSM 14469</strain>
    </source>
</reference>
<name>C6LGU2_9FIRM</name>
<dbReference type="InterPro" id="IPR018062">
    <property type="entry name" value="HTH_AraC-typ_CS"/>
</dbReference>
<evidence type="ECO:0000256" key="4">
    <source>
        <dbReference type="SAM" id="MobiDB-lite"/>
    </source>
</evidence>
<dbReference type="Pfam" id="PF12833">
    <property type="entry name" value="HTH_18"/>
    <property type="match status" value="1"/>
</dbReference>
<evidence type="ECO:0000313" key="6">
    <source>
        <dbReference type="EMBL" id="EET60292.1"/>
    </source>
</evidence>
<sequence>MENFQTQLMEHLQLYARRHNGHFTLYTNPEHPDYGHMYLFEQPGSYFLMTGSYTISEDFSLPFHLEKTLLHFGNFHTGAALYQLDGRAPAKSTPCSFLAVEQNLHGIQHWKKGDHYYGIELIVYEDYLKKLGASRLLEADFLSAFRPDYTYRYLPEDVYQILEELIRLIREKRLSPLMLEGKLLECLAHLQQEVYSSENGFLKQLDYGRIRIGKNRSFQLTLPDLRAVHKAHEIIRLNAVNPPTIMQLAAMVGISVQKLKAIFHHQYHITIGAYITSVRMSCAARLLTTTQLSIRDIAWQTGYQQSANFARMFRKTYGQSPGEFRSRANPASELPAGSLPASEDEIGVNTRLPD</sequence>
<keyword evidence="3" id="KW-0804">Transcription</keyword>
<dbReference type="Gene3D" id="1.10.10.60">
    <property type="entry name" value="Homeodomain-like"/>
    <property type="match status" value="2"/>
</dbReference>
<dbReference type="PANTHER" id="PTHR47893">
    <property type="entry name" value="REGULATORY PROTEIN PCHR"/>
    <property type="match status" value="1"/>
</dbReference>
<keyword evidence="2" id="KW-0238">DNA-binding</keyword>